<gene>
    <name evidence="1" type="ORF">CASFOL_016784</name>
</gene>
<accession>A0ABD3DA40</accession>
<reference evidence="2" key="1">
    <citation type="journal article" date="2024" name="IScience">
        <title>Strigolactones Initiate the Formation of Haustorium-like Structures in Castilleja.</title>
        <authorList>
            <person name="Buerger M."/>
            <person name="Peterson D."/>
            <person name="Chory J."/>
        </authorList>
    </citation>
    <scope>NUCLEOTIDE SEQUENCE [LARGE SCALE GENOMIC DNA]</scope>
</reference>
<name>A0ABD3DA40_9LAMI</name>
<dbReference type="EMBL" id="JAVIJP010000018">
    <property type="protein sequence ID" value="KAL3638877.1"/>
    <property type="molecule type" value="Genomic_DNA"/>
</dbReference>
<dbReference type="Proteomes" id="UP001632038">
    <property type="component" value="Unassembled WGS sequence"/>
</dbReference>
<dbReference type="AlphaFoldDB" id="A0ABD3DA40"/>
<dbReference type="PANTHER" id="PTHR33735:SF14">
    <property type="entry name" value="PHAGE CAPSID SCAFFOLDING PROTEIN (GPO) SERINE PEPTIDASE"/>
    <property type="match status" value="1"/>
</dbReference>
<proteinExistence type="predicted"/>
<keyword evidence="2" id="KW-1185">Reference proteome</keyword>
<sequence>MSSASKIITKLCTSYHMSHIISSNSKLQQSFIIRDLGHRFLSNYARVYNNTYKRKFSVHNSVQQDPPKPSKPPSSSSRWILGTLLATILPFAGNKWGSPLLKVKEDVDNVVETVEDIVEVVEKVAELVDEVAENVSDGLPVGGKLKKVVDAIEDVAEKIDEDAQIVGDAIDKFQEVERKGGEHR</sequence>
<protein>
    <submittedName>
        <fullName evidence="1">Uncharacterized protein</fullName>
    </submittedName>
</protein>
<evidence type="ECO:0000313" key="1">
    <source>
        <dbReference type="EMBL" id="KAL3638877.1"/>
    </source>
</evidence>
<dbReference type="PANTHER" id="PTHR33735">
    <property type="entry name" value="EXPRESSED PROTEIN"/>
    <property type="match status" value="1"/>
</dbReference>
<evidence type="ECO:0000313" key="2">
    <source>
        <dbReference type="Proteomes" id="UP001632038"/>
    </source>
</evidence>
<organism evidence="1 2">
    <name type="scientific">Castilleja foliolosa</name>
    <dbReference type="NCBI Taxonomy" id="1961234"/>
    <lineage>
        <taxon>Eukaryota</taxon>
        <taxon>Viridiplantae</taxon>
        <taxon>Streptophyta</taxon>
        <taxon>Embryophyta</taxon>
        <taxon>Tracheophyta</taxon>
        <taxon>Spermatophyta</taxon>
        <taxon>Magnoliopsida</taxon>
        <taxon>eudicotyledons</taxon>
        <taxon>Gunneridae</taxon>
        <taxon>Pentapetalae</taxon>
        <taxon>asterids</taxon>
        <taxon>lamiids</taxon>
        <taxon>Lamiales</taxon>
        <taxon>Orobanchaceae</taxon>
        <taxon>Pedicularideae</taxon>
        <taxon>Castillejinae</taxon>
        <taxon>Castilleja</taxon>
    </lineage>
</organism>
<comment type="caution">
    <text evidence="1">The sequence shown here is derived from an EMBL/GenBank/DDBJ whole genome shotgun (WGS) entry which is preliminary data.</text>
</comment>